<sequence>MRSKVAPFLDFPELVLVTWRHRGKSWTRDGVDDREEKDRRKALVSIRKDSYRYFTRSRVKKVGIGNFFPSQLIANHQDWPKLLLRNSDHITRSEYSTRVCHRELPPSPWDAVYLPDLLQLSFHVALDLALRLPPAVGSVNNEMFVAAKAFTAVLEQA</sequence>
<dbReference type="AlphaFoldDB" id="A0AAE1AVK8"/>
<organism evidence="1 2">
    <name type="scientific">Elysia crispata</name>
    <name type="common">lettuce slug</name>
    <dbReference type="NCBI Taxonomy" id="231223"/>
    <lineage>
        <taxon>Eukaryota</taxon>
        <taxon>Metazoa</taxon>
        <taxon>Spiralia</taxon>
        <taxon>Lophotrochozoa</taxon>
        <taxon>Mollusca</taxon>
        <taxon>Gastropoda</taxon>
        <taxon>Heterobranchia</taxon>
        <taxon>Euthyneura</taxon>
        <taxon>Panpulmonata</taxon>
        <taxon>Sacoglossa</taxon>
        <taxon>Placobranchoidea</taxon>
        <taxon>Plakobranchidae</taxon>
        <taxon>Elysia</taxon>
    </lineage>
</organism>
<protein>
    <submittedName>
        <fullName evidence="1">Uncharacterized protein</fullName>
    </submittedName>
</protein>
<dbReference type="Proteomes" id="UP001283361">
    <property type="component" value="Unassembled WGS sequence"/>
</dbReference>
<reference evidence="1" key="1">
    <citation type="journal article" date="2023" name="G3 (Bethesda)">
        <title>A reference genome for the long-term kleptoplast-retaining sea slug Elysia crispata morphotype clarki.</title>
        <authorList>
            <person name="Eastman K.E."/>
            <person name="Pendleton A.L."/>
            <person name="Shaikh M.A."/>
            <person name="Suttiyut T."/>
            <person name="Ogas R."/>
            <person name="Tomko P."/>
            <person name="Gavelis G."/>
            <person name="Widhalm J.R."/>
            <person name="Wisecaver J.H."/>
        </authorList>
    </citation>
    <scope>NUCLEOTIDE SEQUENCE</scope>
    <source>
        <strain evidence="1">ECLA1</strain>
    </source>
</reference>
<proteinExistence type="predicted"/>
<evidence type="ECO:0000313" key="2">
    <source>
        <dbReference type="Proteomes" id="UP001283361"/>
    </source>
</evidence>
<name>A0AAE1AVK8_9GAST</name>
<gene>
    <name evidence="1" type="ORF">RRG08_059565</name>
</gene>
<comment type="caution">
    <text evidence="1">The sequence shown here is derived from an EMBL/GenBank/DDBJ whole genome shotgun (WGS) entry which is preliminary data.</text>
</comment>
<evidence type="ECO:0000313" key="1">
    <source>
        <dbReference type="EMBL" id="KAK3794136.1"/>
    </source>
</evidence>
<accession>A0AAE1AVK8</accession>
<dbReference type="EMBL" id="JAWDGP010001139">
    <property type="protein sequence ID" value="KAK3794136.1"/>
    <property type="molecule type" value="Genomic_DNA"/>
</dbReference>
<keyword evidence="2" id="KW-1185">Reference proteome</keyword>